<comment type="caution">
    <text evidence="1">The sequence shown here is derived from an EMBL/GenBank/DDBJ whole genome shotgun (WGS) entry which is preliminary data.</text>
</comment>
<gene>
    <name evidence="1" type="ORF">J3495_03160</name>
</gene>
<sequence>MEVFSAYAAETDYEIGRLIDAVKRFPTAYNTMIICIIGDNGASP</sequence>
<protein>
    <recommendedName>
        <fullName evidence="3">Sulfatase N-terminal domain-containing protein</fullName>
    </recommendedName>
</protein>
<accession>A0A940X8G7</accession>
<dbReference type="EMBL" id="JAGFBV010000003">
    <property type="protein sequence ID" value="MBP4137076.1"/>
    <property type="molecule type" value="Genomic_DNA"/>
</dbReference>
<dbReference type="Proteomes" id="UP000675047">
    <property type="component" value="Unassembled WGS sequence"/>
</dbReference>
<name>A0A940X8G7_9FLAO</name>
<proteinExistence type="predicted"/>
<keyword evidence="2" id="KW-1185">Reference proteome</keyword>
<dbReference type="SUPFAM" id="SSF53649">
    <property type="entry name" value="Alkaline phosphatase-like"/>
    <property type="match status" value="1"/>
</dbReference>
<dbReference type="AlphaFoldDB" id="A0A940X8G7"/>
<dbReference type="InterPro" id="IPR017850">
    <property type="entry name" value="Alkaline_phosphatase_core_sf"/>
</dbReference>
<reference evidence="1 2" key="1">
    <citation type="submission" date="2021-03" db="EMBL/GenBank/DDBJ databases">
        <title>Flavobacterium Flabelliformis Sp. Nov. And Flavobacterium Geliluteum Sp. Nov., Two Novel Multidrug Resistant Psychrophilic Species Isolated From Antarctica.</title>
        <authorList>
            <person name="Kralova S."/>
            <person name="Busse H.J."/>
            <person name="Bezdicek M."/>
            <person name="Nykrynova M."/>
            <person name="Kroupova E."/>
            <person name="Krsek D."/>
            <person name="Sedlacek I."/>
        </authorList>
    </citation>
    <scope>NUCLEOTIDE SEQUENCE [LARGE SCALE GENOMIC DNA]</scope>
    <source>
        <strain evidence="1 2">P7388</strain>
    </source>
</reference>
<evidence type="ECO:0000313" key="2">
    <source>
        <dbReference type="Proteomes" id="UP000675047"/>
    </source>
</evidence>
<dbReference type="RefSeq" id="WP_210665117.1">
    <property type="nucleotide sequence ID" value="NZ_JAGFBV010000003.1"/>
</dbReference>
<evidence type="ECO:0000313" key="1">
    <source>
        <dbReference type="EMBL" id="MBP4137076.1"/>
    </source>
</evidence>
<evidence type="ECO:0008006" key="3">
    <source>
        <dbReference type="Google" id="ProtNLM"/>
    </source>
</evidence>
<organism evidence="1 2">
    <name type="scientific">Flavobacterium geliluteum</name>
    <dbReference type="NCBI Taxonomy" id="2816120"/>
    <lineage>
        <taxon>Bacteria</taxon>
        <taxon>Pseudomonadati</taxon>
        <taxon>Bacteroidota</taxon>
        <taxon>Flavobacteriia</taxon>
        <taxon>Flavobacteriales</taxon>
        <taxon>Flavobacteriaceae</taxon>
        <taxon>Flavobacterium</taxon>
    </lineage>
</organism>